<dbReference type="EMBL" id="QNRT01000002">
    <property type="protein sequence ID" value="RBP51371.1"/>
    <property type="molecule type" value="Genomic_DNA"/>
</dbReference>
<feature type="transmembrane region" description="Helical" evidence="2">
    <location>
        <begin position="141"/>
        <end position="160"/>
    </location>
</feature>
<evidence type="ECO:0000256" key="2">
    <source>
        <dbReference type="SAM" id="Phobius"/>
    </source>
</evidence>
<name>A0A395JKY7_9GAMM</name>
<keyword evidence="2" id="KW-1133">Transmembrane helix</keyword>
<feature type="transmembrane region" description="Helical" evidence="2">
    <location>
        <begin position="67"/>
        <end position="85"/>
    </location>
</feature>
<dbReference type="PANTHER" id="PTHR43317:SF1">
    <property type="entry name" value="THERMOSPERMINE SYNTHASE ACAULIS5"/>
    <property type="match status" value="1"/>
</dbReference>
<feature type="transmembrane region" description="Helical" evidence="2">
    <location>
        <begin position="172"/>
        <end position="191"/>
    </location>
</feature>
<keyword evidence="4" id="KW-1185">Reference proteome</keyword>
<dbReference type="InterPro" id="IPR036259">
    <property type="entry name" value="MFS_trans_sf"/>
</dbReference>
<comment type="caution">
    <text evidence="3">The sequence shown here is derived from an EMBL/GenBank/DDBJ whole genome shotgun (WGS) entry which is preliminary data.</text>
</comment>
<dbReference type="InParanoid" id="A0A395JKY7"/>
<feature type="transmembrane region" description="Helical" evidence="2">
    <location>
        <begin position="250"/>
        <end position="270"/>
    </location>
</feature>
<feature type="transmembrane region" description="Helical" evidence="2">
    <location>
        <begin position="370"/>
        <end position="389"/>
    </location>
</feature>
<dbReference type="RefSeq" id="WP_113954143.1">
    <property type="nucleotide sequence ID" value="NZ_QNRT01000002.1"/>
</dbReference>
<feature type="transmembrane region" description="Helical" evidence="2">
    <location>
        <begin position="401"/>
        <end position="419"/>
    </location>
</feature>
<evidence type="ECO:0000256" key="1">
    <source>
        <dbReference type="ARBA" id="ARBA00023115"/>
    </source>
</evidence>
<feature type="transmembrane region" description="Helical" evidence="2">
    <location>
        <begin position="225"/>
        <end position="244"/>
    </location>
</feature>
<feature type="transmembrane region" description="Helical" evidence="2">
    <location>
        <begin position="36"/>
        <end position="55"/>
    </location>
</feature>
<organism evidence="3 4">
    <name type="scientific">Arenicella xantha</name>
    <dbReference type="NCBI Taxonomy" id="644221"/>
    <lineage>
        <taxon>Bacteria</taxon>
        <taxon>Pseudomonadati</taxon>
        <taxon>Pseudomonadota</taxon>
        <taxon>Gammaproteobacteria</taxon>
        <taxon>Arenicellales</taxon>
        <taxon>Arenicellaceae</taxon>
        <taxon>Arenicella</taxon>
    </lineage>
</organism>
<evidence type="ECO:0000313" key="4">
    <source>
        <dbReference type="Proteomes" id="UP000253083"/>
    </source>
</evidence>
<dbReference type="Gene3D" id="3.40.50.150">
    <property type="entry name" value="Vaccinia Virus protein VP39"/>
    <property type="match status" value="1"/>
</dbReference>
<dbReference type="PANTHER" id="PTHR43317">
    <property type="entry name" value="THERMOSPERMINE SYNTHASE ACAULIS5"/>
    <property type="match status" value="1"/>
</dbReference>
<dbReference type="InterPro" id="IPR029063">
    <property type="entry name" value="SAM-dependent_MTases_sf"/>
</dbReference>
<dbReference type="SUPFAM" id="SSF53335">
    <property type="entry name" value="S-adenosyl-L-methionine-dependent methyltransferases"/>
    <property type="match status" value="1"/>
</dbReference>
<keyword evidence="1" id="KW-0620">Polyamine biosynthesis</keyword>
<keyword evidence="2" id="KW-0472">Membrane</keyword>
<feature type="transmembrane region" description="Helical" evidence="2">
    <location>
        <begin position="306"/>
        <end position="329"/>
    </location>
</feature>
<accession>A0A395JKY7</accession>
<dbReference type="SUPFAM" id="SSF103473">
    <property type="entry name" value="MFS general substrate transporter"/>
    <property type="match status" value="1"/>
</dbReference>
<feature type="transmembrane region" description="Helical" evidence="2">
    <location>
        <begin position="105"/>
        <end position="129"/>
    </location>
</feature>
<gene>
    <name evidence="3" type="ORF">DFR28_102791</name>
</gene>
<evidence type="ECO:0000313" key="3">
    <source>
        <dbReference type="EMBL" id="RBP51371.1"/>
    </source>
</evidence>
<dbReference type="OrthoDB" id="9761985at2"/>
<feature type="transmembrane region" description="Helical" evidence="2">
    <location>
        <begin position="341"/>
        <end position="364"/>
    </location>
</feature>
<sequence>MLKYALAVFLSAFLLFQVQPIVAKYLLPWFGGASSVWTVCLVFFQVFLLLGYLYAHLLCKIASIKHQTLIHVCLVGLAMLAFLPIEPSGAAVSGLTDNPQIEILLVLVLTIGLPYALISSSGPLFQSWFQHDFPSGATYRLYALSNTGSLLGLLSYPLLFEPFLDLKQQANLWSVGFLVYFAICLVCLWSAKRNLVPVSGANERLADHNADNTHESNLRPTLPTILLWIGLAATASVLLLATTNQITQDIASVPFLWILPLALYLISFIICFDKPTWYRRRFWVPLLIASSVAALIAIMKGSTASFWYQILAYTGMLFVGCMVCHGELYAKRPHPALLTKFYLTVSLGGALGGFFVALVAPLLFTGYWELHLVWVVLFVLVGLCLFANAKFKSRLMDLGAQVAWTLLCVVLSFMLYAHIENRKANVSEQTRGFYGVLTLSEHLFDEASSPEPRRIRLLKNGSIIHGSQLTLDGKPLFQPTSYYSEQSGVGLAIEYQLGKEHLPGPRVGVLGMGAATIASLCESCRTLTFFEIDPNVIDIEQRYFSNIAEARAAGVSVDVIEGDGRISLSGAVAGGEPFDFDVLAIDAFSGDAIPVHLLTYEAVELYWQNLSANGILAMHISNRHLDIAPVIIKIAKEMGKTVVKASNLDDQSRAVYASDWILMTDNQDFLNQLVSPQACNKGQVKDLPTWTDQYSNIVRIMSQPTIGNDSEHQRFTCY</sequence>
<dbReference type="AlphaFoldDB" id="A0A395JKY7"/>
<protein>
    <submittedName>
        <fullName evidence="3">Spermidine synthase</fullName>
    </submittedName>
</protein>
<keyword evidence="2" id="KW-0812">Transmembrane</keyword>
<feature type="transmembrane region" description="Helical" evidence="2">
    <location>
        <begin position="282"/>
        <end position="300"/>
    </location>
</feature>
<dbReference type="GO" id="GO:0006596">
    <property type="term" value="P:polyamine biosynthetic process"/>
    <property type="evidence" value="ECO:0007669"/>
    <property type="project" value="UniProtKB-KW"/>
</dbReference>
<proteinExistence type="predicted"/>
<reference evidence="3 4" key="1">
    <citation type="submission" date="2018-06" db="EMBL/GenBank/DDBJ databases">
        <title>Genomic Encyclopedia of Type Strains, Phase IV (KMG-IV): sequencing the most valuable type-strain genomes for metagenomic binning, comparative biology and taxonomic classification.</title>
        <authorList>
            <person name="Goeker M."/>
        </authorList>
    </citation>
    <scope>NUCLEOTIDE SEQUENCE [LARGE SCALE GENOMIC DNA]</scope>
    <source>
        <strain evidence="3 4">DSM 24032</strain>
    </source>
</reference>
<dbReference type="Proteomes" id="UP000253083">
    <property type="component" value="Unassembled WGS sequence"/>
</dbReference>